<feature type="compositionally biased region" description="Low complexity" evidence="2">
    <location>
        <begin position="499"/>
        <end position="527"/>
    </location>
</feature>
<organism evidence="4 5">
    <name type="scientific">Carnegiea gigantea</name>
    <dbReference type="NCBI Taxonomy" id="171969"/>
    <lineage>
        <taxon>Eukaryota</taxon>
        <taxon>Viridiplantae</taxon>
        <taxon>Streptophyta</taxon>
        <taxon>Embryophyta</taxon>
        <taxon>Tracheophyta</taxon>
        <taxon>Spermatophyta</taxon>
        <taxon>Magnoliopsida</taxon>
        <taxon>eudicotyledons</taxon>
        <taxon>Gunneridae</taxon>
        <taxon>Pentapetalae</taxon>
        <taxon>Caryophyllales</taxon>
        <taxon>Cactineae</taxon>
        <taxon>Cactaceae</taxon>
        <taxon>Cactoideae</taxon>
        <taxon>Echinocereeae</taxon>
        <taxon>Carnegiea</taxon>
    </lineage>
</organism>
<evidence type="ECO:0000256" key="1">
    <source>
        <dbReference type="PROSITE-ProRule" id="PRU00649"/>
    </source>
</evidence>
<dbReference type="Gene3D" id="1.20.930.10">
    <property type="entry name" value="Conserved domain common to transcription factors TFIIS, elongin A, CRSP70"/>
    <property type="match status" value="1"/>
</dbReference>
<dbReference type="SUPFAM" id="SSF47676">
    <property type="entry name" value="Conserved domain common to transcription factors TFIIS, elongin A, CRSP70"/>
    <property type="match status" value="1"/>
</dbReference>
<reference evidence="4" key="1">
    <citation type="submission" date="2022-04" db="EMBL/GenBank/DDBJ databases">
        <title>Carnegiea gigantea Genome sequencing and assembly v2.</title>
        <authorList>
            <person name="Copetti D."/>
            <person name="Sanderson M.J."/>
            <person name="Burquez A."/>
            <person name="Wojciechowski M.F."/>
        </authorList>
    </citation>
    <scope>NUCLEOTIDE SEQUENCE</scope>
    <source>
        <strain evidence="4">SGP5-SGP5p</strain>
        <tissue evidence="4">Aerial part</tissue>
    </source>
</reference>
<dbReference type="PANTHER" id="PTHR47292:SF1">
    <property type="entry name" value="TRANSCRIPTION ELONGATION FACTOR (TFIIS) FAMILY PROTEIN"/>
    <property type="match status" value="1"/>
</dbReference>
<feature type="region of interest" description="Disordered" evidence="2">
    <location>
        <begin position="1004"/>
        <end position="1038"/>
    </location>
</feature>
<feature type="compositionally biased region" description="Polar residues" evidence="2">
    <location>
        <begin position="571"/>
        <end position="591"/>
    </location>
</feature>
<keyword evidence="1" id="KW-0539">Nucleus</keyword>
<dbReference type="AlphaFoldDB" id="A0A9Q1KAB8"/>
<dbReference type="PANTHER" id="PTHR47292">
    <property type="entry name" value="TRANSCRIPTION ELONGATION FACTOR (TFIIS) FAMILY PROTEIN-RELATED"/>
    <property type="match status" value="1"/>
</dbReference>
<dbReference type="PROSITE" id="PS51319">
    <property type="entry name" value="TFIIS_N"/>
    <property type="match status" value="1"/>
</dbReference>
<dbReference type="OrthoDB" id="1595674at2759"/>
<dbReference type="EMBL" id="JAKOGI010000207">
    <property type="protein sequence ID" value="KAJ8439820.1"/>
    <property type="molecule type" value="Genomic_DNA"/>
</dbReference>
<comment type="caution">
    <text evidence="4">The sequence shown here is derived from an EMBL/GenBank/DDBJ whole genome shotgun (WGS) entry which is preliminary data.</text>
</comment>
<feature type="region of interest" description="Disordered" evidence="2">
    <location>
        <begin position="494"/>
        <end position="591"/>
    </location>
</feature>
<comment type="subcellular location">
    <subcellularLocation>
        <location evidence="1">Nucleus</location>
    </subcellularLocation>
</comment>
<name>A0A9Q1KAB8_9CARY</name>
<dbReference type="InterPro" id="IPR035441">
    <property type="entry name" value="TFIIS/LEDGF_dom_sf"/>
</dbReference>
<feature type="compositionally biased region" description="Polar residues" evidence="2">
    <location>
        <begin position="536"/>
        <end position="564"/>
    </location>
</feature>
<feature type="region of interest" description="Disordered" evidence="2">
    <location>
        <begin position="664"/>
        <end position="698"/>
    </location>
</feature>
<gene>
    <name evidence="4" type="ORF">Cgig2_029080</name>
</gene>
<sequence length="1038" mass="111706">MEGWFSESGVSTEVLALCKMKVELIRSLGSSSGAREHQSNFFTLTEMKDGLTAPARVEELVSVMKKEKDTSVKNFADATRQWAAVASAIAATENKECLDLFIQLDGLWFIDRWLKDVQSFATESSDCFVEEAISTLLQAIERLQIENERLISSGILFTVKSLLTYKSPKVQDRARFLFDSWSAKDVGVTSMDVEKAEIDSDQKLDNEHPVSIADSVLPTLVNDQVGSGEKINDQDSSQIISNRADSKDGCPESVPSPVKLESVQGSVSVRVGCCSSDGNVDKQHFSDTKQGINEAISEILKPEHIMEDTMYDIKMESVPERAGKIQVSSASDSIDNLSSNYAIDAEEAIVKTDLYTNDAKHTLSNKSTPGNDIDRLVAESSNGMKESGDLERKGLDQADGCSVLKGTKDHGTTISRLEDLDGCKEAKRRHKGKSKSQSKSRYFGNTCEFARLTKHGKDTNIIRQTPDMDLENGIVDALEVARLVANEVEREVVGYNEQSGSSSSSSSSSLSSSSSSSSSSSTSESISGDSIGQPHSPESINGGELQTNGPTNELPTMESASPETSQKERLTNSGSQGTTPENHVQDLESSQVTDAVRELETNAERSVCEFDLNQEFSSEDPDHQVDTISKHASIVSASRAVAAPGMPAAPLQFEGTLGWKGSAATSAFRPASPRQASDSDRALSGGGTSSGSRPRQDFLDIDLNVAEGGDDKIVNPMLAKQKELLPGLPSGESSVELSPKKTERLKFDLNQIGDGDVPASEWKKGRQIFGAQNGRCSPSPASSSCIQPSMRNFDLNDNPSNCSDLSHQKPFLGESSSQKVSPCVGISDDSVVSILGTKVKKSTLPPQTPLPFPNDRASEPLVDTSFSRGGSLVGLGPAVPYAQSVYSYNGLAMGPAMPFPSGPMYGPAGLIPYMLDPRGAPVMPQIVGSTSTIPSSCCQPSLVMNLMGSTPLSNTAGPFRPNLDLNSGFVIEGGSRDSSFYRPLFFPGQARPPMEEQLRDNFFRPLSSSGASSGKRKEPDTGWELFPTNYNHHQPPHL</sequence>
<protein>
    <recommendedName>
        <fullName evidence="3">TFIIS N-terminal domain-containing protein</fullName>
    </recommendedName>
</protein>
<evidence type="ECO:0000256" key="2">
    <source>
        <dbReference type="SAM" id="MobiDB-lite"/>
    </source>
</evidence>
<dbReference type="Proteomes" id="UP001153076">
    <property type="component" value="Unassembled WGS sequence"/>
</dbReference>
<keyword evidence="5" id="KW-1185">Reference proteome</keyword>
<evidence type="ECO:0000259" key="3">
    <source>
        <dbReference type="PROSITE" id="PS51319"/>
    </source>
</evidence>
<proteinExistence type="predicted"/>
<evidence type="ECO:0000313" key="5">
    <source>
        <dbReference type="Proteomes" id="UP001153076"/>
    </source>
</evidence>
<evidence type="ECO:0000313" key="4">
    <source>
        <dbReference type="EMBL" id="KAJ8439820.1"/>
    </source>
</evidence>
<dbReference type="GO" id="GO:0005634">
    <property type="term" value="C:nucleus"/>
    <property type="evidence" value="ECO:0007669"/>
    <property type="project" value="UniProtKB-SubCell"/>
</dbReference>
<accession>A0A9Q1KAB8</accession>
<feature type="domain" description="TFIIS N-terminal" evidence="3">
    <location>
        <begin position="108"/>
        <end position="188"/>
    </location>
</feature>
<dbReference type="InterPro" id="IPR017923">
    <property type="entry name" value="TFIIS_N"/>
</dbReference>